<dbReference type="EMBL" id="BARU01003751">
    <property type="protein sequence ID" value="GAH27014.1"/>
    <property type="molecule type" value="Genomic_DNA"/>
</dbReference>
<comment type="caution">
    <text evidence="1">The sequence shown here is derived from an EMBL/GenBank/DDBJ whole genome shotgun (WGS) entry which is preliminary data.</text>
</comment>
<reference evidence="1" key="1">
    <citation type="journal article" date="2014" name="Front. Microbiol.">
        <title>High frequency of phylogenetically diverse reductive dehalogenase-homologous genes in deep subseafloor sedimentary metagenomes.</title>
        <authorList>
            <person name="Kawai M."/>
            <person name="Futagami T."/>
            <person name="Toyoda A."/>
            <person name="Takaki Y."/>
            <person name="Nishi S."/>
            <person name="Hori S."/>
            <person name="Arai W."/>
            <person name="Tsubouchi T."/>
            <person name="Morono Y."/>
            <person name="Uchiyama I."/>
            <person name="Ito T."/>
            <person name="Fujiyama A."/>
            <person name="Inagaki F."/>
            <person name="Takami H."/>
        </authorList>
    </citation>
    <scope>NUCLEOTIDE SEQUENCE</scope>
    <source>
        <strain evidence="1">Expedition CK06-06</strain>
    </source>
</reference>
<sequence length="201" mass="23433">MNNKNEIVEQSSLAINFVEKLYLESSYLIKEIAGILNEEEEKFVIGKPGGSGISSMSSKGLEPNNVKLWLLKKYSVFFVPEEKTVIRGGTTITKIDKDLKVLYLRIIFHDKNIKEPTIYSGALYNIEMKLENKFINKFEHIMTNLEYNENKVFKDIKKINYENMYIKIQGELIKNSLFEITDSETIVKKIIKPSLELYRKY</sequence>
<gene>
    <name evidence="1" type="ORF">S03H2_07916</name>
</gene>
<organism evidence="1">
    <name type="scientific">marine sediment metagenome</name>
    <dbReference type="NCBI Taxonomy" id="412755"/>
    <lineage>
        <taxon>unclassified sequences</taxon>
        <taxon>metagenomes</taxon>
        <taxon>ecological metagenomes</taxon>
    </lineage>
</organism>
<accession>X1FCA9</accession>
<dbReference type="AlphaFoldDB" id="X1FCA9"/>
<proteinExistence type="predicted"/>
<protein>
    <submittedName>
        <fullName evidence="1">Uncharacterized protein</fullName>
    </submittedName>
</protein>
<evidence type="ECO:0000313" key="1">
    <source>
        <dbReference type="EMBL" id="GAH27014.1"/>
    </source>
</evidence>
<name>X1FCA9_9ZZZZ</name>